<evidence type="ECO:0000313" key="7">
    <source>
        <dbReference type="EMBL" id="CAL5220973.1"/>
    </source>
</evidence>
<dbReference type="InterPro" id="IPR010729">
    <property type="entry name" value="Ribosomal_uL29_mit"/>
</dbReference>
<dbReference type="Proteomes" id="UP001497392">
    <property type="component" value="Unassembled WGS sequence"/>
</dbReference>
<evidence type="ECO:0000256" key="3">
    <source>
        <dbReference type="ARBA" id="ARBA00022980"/>
    </source>
</evidence>
<evidence type="ECO:0000256" key="4">
    <source>
        <dbReference type="ARBA" id="ARBA00023128"/>
    </source>
</evidence>
<protein>
    <recommendedName>
        <fullName evidence="6">Large ribosomal subunit protein uL29m</fullName>
    </recommendedName>
</protein>
<dbReference type="InterPro" id="IPR038340">
    <property type="entry name" value="MRP-L47_sf"/>
</dbReference>
<evidence type="ECO:0000256" key="6">
    <source>
        <dbReference type="ARBA" id="ARBA00035289"/>
    </source>
</evidence>
<evidence type="ECO:0000313" key="8">
    <source>
        <dbReference type="Proteomes" id="UP001497392"/>
    </source>
</evidence>
<name>A0ABP1FLY2_9CHLO</name>
<keyword evidence="3" id="KW-0689">Ribosomal protein</keyword>
<comment type="similarity">
    <text evidence="2">Belongs to the universal ribosomal protein uL29 family.</text>
</comment>
<comment type="subcellular location">
    <subcellularLocation>
        <location evidence="1">Mitochondrion</location>
    </subcellularLocation>
</comment>
<keyword evidence="4" id="KW-0496">Mitochondrion</keyword>
<evidence type="ECO:0000256" key="1">
    <source>
        <dbReference type="ARBA" id="ARBA00004173"/>
    </source>
</evidence>
<comment type="caution">
    <text evidence="7">The sequence shown here is derived from an EMBL/GenBank/DDBJ whole genome shotgun (WGS) entry which is preliminary data.</text>
</comment>
<gene>
    <name evidence="7" type="primary">g3080</name>
    <name evidence="7" type="ORF">VP750_LOCUS2632</name>
</gene>
<keyword evidence="5" id="KW-0687">Ribonucleoprotein</keyword>
<organism evidence="7 8">
    <name type="scientific">Coccomyxa viridis</name>
    <dbReference type="NCBI Taxonomy" id="1274662"/>
    <lineage>
        <taxon>Eukaryota</taxon>
        <taxon>Viridiplantae</taxon>
        <taxon>Chlorophyta</taxon>
        <taxon>core chlorophytes</taxon>
        <taxon>Trebouxiophyceae</taxon>
        <taxon>Trebouxiophyceae incertae sedis</taxon>
        <taxon>Coccomyxaceae</taxon>
        <taxon>Coccomyxa</taxon>
    </lineage>
</organism>
<sequence length="135" mass="15673">MSIVRTLRAALGPHLLTPLRAFTTSARAQGLEEFIAEPVKEGEKVTAGRSWSAEDLRRKSWDDLHKLWYVLLKERNLLLSERDRYKAAGQVMPNGRRMTKVRKSMCRIKYVLYERARIEEDPSKSTVLKQFVRGL</sequence>
<accession>A0ABP1FLY2</accession>
<dbReference type="EMBL" id="CAXHTA020000004">
    <property type="protein sequence ID" value="CAL5220973.1"/>
    <property type="molecule type" value="Genomic_DNA"/>
</dbReference>
<evidence type="ECO:0000256" key="2">
    <source>
        <dbReference type="ARBA" id="ARBA00009254"/>
    </source>
</evidence>
<reference evidence="7 8" key="1">
    <citation type="submission" date="2024-06" db="EMBL/GenBank/DDBJ databases">
        <authorList>
            <person name="Kraege A."/>
            <person name="Thomma B."/>
        </authorList>
    </citation>
    <scope>NUCLEOTIDE SEQUENCE [LARGE SCALE GENOMIC DNA]</scope>
</reference>
<dbReference type="PANTHER" id="PTHR21183">
    <property type="entry name" value="RIBOSOMAL PROTEIN L47, MITOCHONDRIAL-RELATED"/>
    <property type="match status" value="1"/>
</dbReference>
<evidence type="ECO:0000256" key="5">
    <source>
        <dbReference type="ARBA" id="ARBA00023274"/>
    </source>
</evidence>
<dbReference type="Pfam" id="PF06984">
    <property type="entry name" value="MRP-L47"/>
    <property type="match status" value="1"/>
</dbReference>
<dbReference type="Gene3D" id="6.10.330.20">
    <property type="match status" value="1"/>
</dbReference>
<dbReference type="SUPFAM" id="SSF46561">
    <property type="entry name" value="Ribosomal protein L29 (L29p)"/>
    <property type="match status" value="1"/>
</dbReference>
<keyword evidence="8" id="KW-1185">Reference proteome</keyword>
<dbReference type="PANTHER" id="PTHR21183:SF18">
    <property type="entry name" value="LARGE RIBOSOMAL SUBUNIT PROTEIN UL29M"/>
    <property type="match status" value="1"/>
</dbReference>
<proteinExistence type="inferred from homology"/>
<dbReference type="InterPro" id="IPR036049">
    <property type="entry name" value="Ribosomal_uL29_sf"/>
</dbReference>